<feature type="transmembrane region" description="Helical" evidence="1">
    <location>
        <begin position="37"/>
        <end position="58"/>
    </location>
</feature>
<dbReference type="AlphaFoldDB" id="A0AB38YLL6"/>
<keyword evidence="1" id="KW-1133">Transmembrane helix</keyword>
<evidence type="ECO:0000313" key="2">
    <source>
        <dbReference type="EMBL" id="WMS18851.1"/>
    </source>
</evidence>
<feature type="transmembrane region" description="Helical" evidence="1">
    <location>
        <begin position="7"/>
        <end position="31"/>
    </location>
</feature>
<accession>A0AB38YLL6</accession>
<name>A0AB38YLL6_VEIPA</name>
<sequence>MKQILYIIYCMLIVSSFITAFSFALATVLWLVGILGVSAWVVAKTFLVLAINVVSIILTENRINKYE</sequence>
<evidence type="ECO:0000313" key="3">
    <source>
        <dbReference type="Proteomes" id="UP001228955"/>
    </source>
</evidence>
<dbReference type="Proteomes" id="UP001228955">
    <property type="component" value="Chromosome"/>
</dbReference>
<keyword evidence="1" id="KW-0812">Transmembrane</keyword>
<organism evidence="2 3">
    <name type="scientific">Veillonella parvula</name>
    <name type="common">Staphylococcus parvulus</name>
    <dbReference type="NCBI Taxonomy" id="29466"/>
    <lineage>
        <taxon>Bacteria</taxon>
        <taxon>Bacillati</taxon>
        <taxon>Bacillota</taxon>
        <taxon>Negativicutes</taxon>
        <taxon>Veillonellales</taxon>
        <taxon>Veillonellaceae</taxon>
        <taxon>Veillonella</taxon>
    </lineage>
</organism>
<dbReference type="EMBL" id="CP133463">
    <property type="protein sequence ID" value="WMS18851.1"/>
    <property type="molecule type" value="Genomic_DNA"/>
</dbReference>
<keyword evidence="1" id="KW-0472">Membrane</keyword>
<dbReference type="RefSeq" id="WP_038149606.1">
    <property type="nucleotide sequence ID" value="NZ_CP133463.1"/>
</dbReference>
<proteinExistence type="predicted"/>
<evidence type="ECO:0000256" key="1">
    <source>
        <dbReference type="SAM" id="Phobius"/>
    </source>
</evidence>
<protein>
    <submittedName>
        <fullName evidence="2">Uncharacterized protein</fullName>
    </submittedName>
</protein>
<reference evidence="2" key="1">
    <citation type="submission" date="2023-08" db="EMBL/GenBank/DDBJ databases">
        <title>Veillonella_parvula_DSM 2007_complete_genome_hifiasm_Zymo_Research_D6332.</title>
        <authorList>
            <person name="Damerum A."/>
        </authorList>
    </citation>
    <scope>NUCLEOTIDE SEQUENCE</scope>
    <source>
        <strain evidence="2">DSM 2007</strain>
    </source>
</reference>
<gene>
    <name evidence="2" type="ORF">RDV51_05240</name>
</gene>